<dbReference type="InterPro" id="IPR002347">
    <property type="entry name" value="SDR_fam"/>
</dbReference>
<dbReference type="PRINTS" id="PR00081">
    <property type="entry name" value="GDHRDH"/>
</dbReference>
<dbReference type="PRINTS" id="PR00080">
    <property type="entry name" value="SDRFAMILY"/>
</dbReference>
<dbReference type="FunFam" id="3.40.50.720:FF:000084">
    <property type="entry name" value="Short-chain dehydrogenase reductase"/>
    <property type="match status" value="1"/>
</dbReference>
<gene>
    <name evidence="4" type="primary">phdE</name>
</gene>
<dbReference type="AlphaFoldDB" id="A0A0H5CWB8"/>
<dbReference type="PROSITE" id="PS00061">
    <property type="entry name" value="ADH_SHORT"/>
    <property type="match status" value="1"/>
</dbReference>
<comment type="similarity">
    <text evidence="1 3">Belongs to the short-chain dehydrogenases/reductases (SDR) family.</text>
</comment>
<protein>
    <submittedName>
        <fullName evidence="4">Dihydrodiol dehydrogenase</fullName>
    </submittedName>
</protein>
<dbReference type="InterPro" id="IPR036291">
    <property type="entry name" value="NAD(P)-bd_dom_sf"/>
</dbReference>
<evidence type="ECO:0000256" key="3">
    <source>
        <dbReference type="RuleBase" id="RU000363"/>
    </source>
</evidence>
<dbReference type="NCBIfam" id="NF004849">
    <property type="entry name" value="PRK06200.1"/>
    <property type="match status" value="1"/>
</dbReference>
<evidence type="ECO:0000256" key="1">
    <source>
        <dbReference type="ARBA" id="ARBA00006484"/>
    </source>
</evidence>
<reference evidence="4" key="2">
    <citation type="submission" date="2015-07" db="EMBL/GenBank/DDBJ databases">
        <title>Functional expression and PAH-selectivity of four ring-hydroxylating dioxygenases from the pyrene-degrading strain Mycobacterium 6PY1.</title>
        <authorList>
            <person name="Krivobok S."/>
            <person name="Meyer C."/>
            <person name="Kuony S."/>
            <person name="Jouanneau Y.:."/>
        </authorList>
    </citation>
    <scope>NUCLEOTIDE SEQUENCE</scope>
    <source>
        <strain evidence="4">6PY1</strain>
    </source>
</reference>
<keyword evidence="2" id="KW-0560">Oxidoreductase</keyword>
<dbReference type="SUPFAM" id="SSF51735">
    <property type="entry name" value="NAD(P)-binding Rossmann-fold domains"/>
    <property type="match status" value="1"/>
</dbReference>
<dbReference type="Gene3D" id="3.40.50.720">
    <property type="entry name" value="NAD(P)-binding Rossmann-like Domain"/>
    <property type="match status" value="1"/>
</dbReference>
<accession>A0A0H5CWB8</accession>
<evidence type="ECO:0000313" key="4">
    <source>
        <dbReference type="EMBL" id="CRL08844.1"/>
    </source>
</evidence>
<dbReference type="EMBL" id="LN851876">
    <property type="protein sequence ID" value="CRL08844.1"/>
    <property type="molecule type" value="Genomic_DNA"/>
</dbReference>
<dbReference type="Pfam" id="PF00106">
    <property type="entry name" value="adh_short"/>
    <property type="match status" value="1"/>
</dbReference>
<dbReference type="InterPro" id="IPR020904">
    <property type="entry name" value="Sc_DH/Rdtase_CS"/>
</dbReference>
<dbReference type="PANTHER" id="PTHR43008:SF4">
    <property type="entry name" value="CHAIN DEHYDROGENASE, PUTATIVE (AFU_ORTHOLOGUE AFUA_4G08710)-RELATED"/>
    <property type="match status" value="1"/>
</dbReference>
<proteinExistence type="inferred from homology"/>
<name>A0A0H5CWB8_9MYCO</name>
<sequence>MGRCRATRALRITGGTIVLSWLTGQVALVTGGAAGIGLAVVERFLAEGACVGVLDRSEGDLATIGNADGRLIAVTGDVTSYADNVMAVRETVDAFGKLDVFVGNAGIFDYFAPLVGFDGADLSSAFDEIFAVNVKGYLLGARAAVPELLKSDGPSMIFTVSNSGFYAAGGGPLYTASKHAVVGVVRELAYELAPKIRVNGVAPGGTVTGLRGIEDLGQGQDVLSSVPGIADIMSTTNPLQYAQQPADHAGLYLLLASADNSRAVTGVVINSDGGLGVRGLNQPSGGTELATGAMRIDVGST</sequence>
<dbReference type="GO" id="GO:0050664">
    <property type="term" value="F:oxidoreductase activity, acting on NAD(P)H, oxygen as acceptor"/>
    <property type="evidence" value="ECO:0007669"/>
    <property type="project" value="TreeGrafter"/>
</dbReference>
<evidence type="ECO:0000256" key="2">
    <source>
        <dbReference type="ARBA" id="ARBA00023002"/>
    </source>
</evidence>
<reference evidence="4" key="1">
    <citation type="submission" date="2015-05" db="EMBL/GenBank/DDBJ databases">
        <authorList>
            <person name="Jouanneau Y."/>
        </authorList>
    </citation>
    <scope>NUCLEOTIDE SEQUENCE</scope>
    <source>
        <strain evidence="4">6PY1</strain>
    </source>
</reference>
<dbReference type="PANTHER" id="PTHR43008">
    <property type="entry name" value="BENZIL REDUCTASE"/>
    <property type="match status" value="1"/>
</dbReference>
<organism evidence="4">
    <name type="scientific">Mycobacterium sp. 6PY1</name>
    <dbReference type="NCBI Taxonomy" id="201180"/>
    <lineage>
        <taxon>Bacteria</taxon>
        <taxon>Bacillati</taxon>
        <taxon>Actinomycetota</taxon>
        <taxon>Actinomycetes</taxon>
        <taxon>Mycobacteriales</taxon>
        <taxon>Mycobacteriaceae</taxon>
        <taxon>Mycobacterium</taxon>
    </lineage>
</organism>